<keyword evidence="1" id="KW-1133">Transmembrane helix</keyword>
<keyword evidence="1" id="KW-0812">Transmembrane</keyword>
<organism evidence="2 3">
    <name type="scientific">Halobacterium hubeiense</name>
    <dbReference type="NCBI Taxonomy" id="1407499"/>
    <lineage>
        <taxon>Archaea</taxon>
        <taxon>Methanobacteriati</taxon>
        <taxon>Methanobacteriota</taxon>
        <taxon>Stenosarchaea group</taxon>
        <taxon>Halobacteria</taxon>
        <taxon>Halobacteriales</taxon>
        <taxon>Halobacteriaceae</taxon>
        <taxon>Halobacterium</taxon>
    </lineage>
</organism>
<reference evidence="3" key="1">
    <citation type="journal article" date="2016" name="Environ. Microbiol.">
        <title>The complete genome of a viable archaeum isolated from 123-million-year-old rock salt.</title>
        <authorList>
            <person name="Jaakkola S.T."/>
            <person name="Pfeiffer F."/>
            <person name="Ravantti J.J."/>
            <person name="Guo Q."/>
            <person name="Liu Y."/>
            <person name="Chen X."/>
            <person name="Ma H."/>
            <person name="Yang C."/>
            <person name="Oksanen H.M."/>
            <person name="Bamford D.H."/>
        </authorList>
    </citation>
    <scope>NUCLEOTIDE SEQUENCE</scope>
    <source>
        <strain evidence="3">JI20-1</strain>
        <plasmid evidence="3">Plasmid pSTJ001</plasmid>
    </source>
</reference>
<dbReference type="OrthoDB" id="287954at2157"/>
<dbReference type="GeneID" id="54851183"/>
<keyword evidence="1" id="KW-0472">Membrane</keyword>
<gene>
    <name evidence="2" type="ORF">HHUB_4130</name>
</gene>
<geneLocation type="plasmid" evidence="3">
    <name>pSTJ001</name>
</geneLocation>
<accession>A0A0U5H9L4</accession>
<evidence type="ECO:0000313" key="2">
    <source>
        <dbReference type="EMBL" id="CQH63590.1"/>
    </source>
</evidence>
<keyword evidence="3" id="KW-1185">Reference proteome</keyword>
<dbReference type="KEGG" id="hhb:Hhub_4130"/>
<feature type="transmembrane region" description="Helical" evidence="1">
    <location>
        <begin position="31"/>
        <end position="52"/>
    </location>
</feature>
<dbReference type="Proteomes" id="UP000066737">
    <property type="component" value="Plasmid pSTJ001"/>
</dbReference>
<evidence type="ECO:0000256" key="1">
    <source>
        <dbReference type="SAM" id="Phobius"/>
    </source>
</evidence>
<proteinExistence type="predicted"/>
<sequence>MDRTELFLAAIIYLLAAQVYVTGDIDTPDFIVIPVLMILFLFPFYVLGAAIIEFGDS</sequence>
<dbReference type="RefSeq" id="WP_169793424.1">
    <property type="nucleotide sequence ID" value="NZ_CEML01000004.1"/>
</dbReference>
<protein>
    <submittedName>
        <fullName evidence="2">Uncharacterized protein</fullName>
    </submittedName>
</protein>
<dbReference type="EMBL" id="LN831303">
    <property type="protein sequence ID" value="CQH63590.1"/>
    <property type="molecule type" value="Genomic_DNA"/>
</dbReference>
<name>A0A0U5H9L4_9EURY</name>
<dbReference type="AlphaFoldDB" id="A0A0U5H9L4"/>
<evidence type="ECO:0000313" key="3">
    <source>
        <dbReference type="Proteomes" id="UP000066737"/>
    </source>
</evidence>